<dbReference type="InterPro" id="IPR000301">
    <property type="entry name" value="Tetraspanin_animals"/>
</dbReference>
<sequence>MDLWERIRDLALPLRQKVAMGFGKGVSHLHCGAFSKYILFAINFIVFLIGVIILITGIVGQVKKQEGIFQDFNEEGASNWFKHASVLILVTGLVIMLISALGCCGAIKESKCLLLTYSTIMLIFFIIVLVGSIMALVFKDKAVETLQKTAERTLKEYDPAKADLPSTKLWNKIQTEV</sequence>
<dbReference type="PIRSF" id="PIRSF002419">
    <property type="entry name" value="Tetraspanin"/>
    <property type="match status" value="1"/>
</dbReference>
<proteinExistence type="inferred from homology"/>
<evidence type="ECO:0000256" key="5">
    <source>
        <dbReference type="ARBA" id="ARBA00023136"/>
    </source>
</evidence>
<evidence type="ECO:0000256" key="3">
    <source>
        <dbReference type="ARBA" id="ARBA00022692"/>
    </source>
</evidence>
<keyword evidence="5" id="KW-0472">Membrane</keyword>
<dbReference type="InterPro" id="IPR018499">
    <property type="entry name" value="Tetraspanin/Peripherin"/>
</dbReference>
<dbReference type="GO" id="GO:0005886">
    <property type="term" value="C:plasma membrane"/>
    <property type="evidence" value="ECO:0007669"/>
    <property type="project" value="TreeGrafter"/>
</dbReference>
<comment type="similarity">
    <text evidence="2">Belongs to the tetraspanin (TM4SF) family.</text>
</comment>
<evidence type="ECO:0000256" key="4">
    <source>
        <dbReference type="ARBA" id="ARBA00022989"/>
    </source>
</evidence>
<organism evidence="6">
    <name type="scientific">Cyprideis torosa</name>
    <dbReference type="NCBI Taxonomy" id="163714"/>
    <lineage>
        <taxon>Eukaryota</taxon>
        <taxon>Metazoa</taxon>
        <taxon>Ecdysozoa</taxon>
        <taxon>Arthropoda</taxon>
        <taxon>Crustacea</taxon>
        <taxon>Oligostraca</taxon>
        <taxon>Ostracoda</taxon>
        <taxon>Podocopa</taxon>
        <taxon>Podocopida</taxon>
        <taxon>Cytherocopina</taxon>
        <taxon>Cytheroidea</taxon>
        <taxon>Cytherideidae</taxon>
        <taxon>Cyprideis</taxon>
    </lineage>
</organism>
<protein>
    <submittedName>
        <fullName evidence="6">Uncharacterized protein</fullName>
    </submittedName>
</protein>
<keyword evidence="4" id="KW-1133">Transmembrane helix</keyword>
<dbReference type="AlphaFoldDB" id="A0A7R8W4A4"/>
<name>A0A7R8W4A4_9CRUS</name>
<reference evidence="6" key="1">
    <citation type="submission" date="2020-11" db="EMBL/GenBank/DDBJ databases">
        <authorList>
            <person name="Tran Van P."/>
        </authorList>
    </citation>
    <scope>NUCLEOTIDE SEQUENCE</scope>
</reference>
<dbReference type="PANTHER" id="PTHR19282:SF544">
    <property type="entry name" value="TETRASPANIN"/>
    <property type="match status" value="1"/>
</dbReference>
<evidence type="ECO:0000256" key="2">
    <source>
        <dbReference type="ARBA" id="ARBA00006840"/>
    </source>
</evidence>
<dbReference type="Pfam" id="PF00335">
    <property type="entry name" value="Tetraspanin"/>
    <property type="match status" value="1"/>
</dbReference>
<gene>
    <name evidence="6" type="ORF">CTOB1V02_LOCUS2574</name>
</gene>
<evidence type="ECO:0000256" key="1">
    <source>
        <dbReference type="ARBA" id="ARBA00004141"/>
    </source>
</evidence>
<evidence type="ECO:0000313" key="6">
    <source>
        <dbReference type="EMBL" id="CAD7224617.1"/>
    </source>
</evidence>
<dbReference type="PANTHER" id="PTHR19282">
    <property type="entry name" value="TETRASPANIN"/>
    <property type="match status" value="1"/>
</dbReference>
<keyword evidence="3" id="KW-0812">Transmembrane</keyword>
<dbReference type="PRINTS" id="PR00259">
    <property type="entry name" value="TMFOUR"/>
</dbReference>
<comment type="subcellular location">
    <subcellularLocation>
        <location evidence="1">Membrane</location>
        <topology evidence="1">Multi-pass membrane protein</topology>
    </subcellularLocation>
</comment>
<dbReference type="OrthoDB" id="438211at2759"/>
<accession>A0A7R8W4A4</accession>
<dbReference type="EMBL" id="OB660409">
    <property type="protein sequence ID" value="CAD7224617.1"/>
    <property type="molecule type" value="Genomic_DNA"/>
</dbReference>